<dbReference type="OrthoDB" id="9807240at2"/>
<dbReference type="GO" id="GO:0006189">
    <property type="term" value="P:'de novo' IMP biosynthetic process"/>
    <property type="evidence" value="ECO:0007669"/>
    <property type="project" value="UniProtKB-UniRule"/>
</dbReference>
<evidence type="ECO:0000256" key="11">
    <source>
        <dbReference type="ARBA" id="ARBA00042864"/>
    </source>
</evidence>
<evidence type="ECO:0000256" key="8">
    <source>
        <dbReference type="ARBA" id="ARBA00022840"/>
    </source>
</evidence>
<dbReference type="RefSeq" id="WP_009200613.1">
    <property type="nucleotide sequence ID" value="NZ_ACJX03000001.1"/>
</dbReference>
<gene>
    <name evidence="12" type="primary">purD</name>
    <name evidence="15" type="ORF">HMPREF1705_03310</name>
</gene>
<dbReference type="GO" id="GO:0005524">
    <property type="term" value="F:ATP binding"/>
    <property type="evidence" value="ECO:0007669"/>
    <property type="project" value="UniProtKB-UniRule"/>
</dbReference>
<comment type="similarity">
    <text evidence="9 12">Belongs to the GARS family.</text>
</comment>
<comment type="cofactor">
    <cofactor evidence="1">
        <name>Mn(2+)</name>
        <dbReference type="ChEBI" id="CHEBI:29035"/>
    </cofactor>
</comment>
<dbReference type="PANTHER" id="PTHR43472">
    <property type="entry name" value="PHOSPHORIBOSYLAMINE--GLYCINE LIGASE"/>
    <property type="match status" value="1"/>
</dbReference>
<comment type="caution">
    <text evidence="15">The sequence shown here is derived from an EMBL/GenBank/DDBJ whole genome shotgun (WGS) entry which is preliminary data.</text>
</comment>
<proteinExistence type="inferred from homology"/>
<keyword evidence="16" id="KW-1185">Reference proteome</keyword>
<dbReference type="eggNOG" id="COG0151">
    <property type="taxonomic scope" value="Bacteria"/>
</dbReference>
<dbReference type="GO" id="GO:0009113">
    <property type="term" value="P:purine nucleobase biosynthetic process"/>
    <property type="evidence" value="ECO:0007669"/>
    <property type="project" value="InterPro"/>
</dbReference>
<reference evidence="16" key="1">
    <citation type="submission" date="2012-09" db="EMBL/GenBank/DDBJ databases">
        <authorList>
            <person name="Weinstock G."/>
            <person name="Sodergren E."/>
            <person name="Clifton S."/>
            <person name="Fulton L."/>
            <person name="Fulton B."/>
            <person name="Courtney L."/>
            <person name="Fronick C."/>
            <person name="Harrison M."/>
            <person name="Strong C."/>
            <person name="Farmer C."/>
            <person name="Delehaunty K."/>
            <person name="Markovic C."/>
            <person name="Hall O."/>
            <person name="Minx P."/>
            <person name="Tomlinson C."/>
            <person name="Mitreva M."/>
            <person name="Nelson J."/>
            <person name="Hou S."/>
            <person name="Wollam A."/>
            <person name="Pepin K.H."/>
            <person name="Johnson M."/>
            <person name="Bhonagiri V."/>
            <person name="Nash W.E."/>
            <person name="Suruliraj S."/>
            <person name="Warren W."/>
            <person name="Chinwalla A."/>
            <person name="Mardis E.R."/>
            <person name="Wilson R.K."/>
        </authorList>
    </citation>
    <scope>NUCLEOTIDE SEQUENCE [LARGE SCALE GENOMIC DNA]</scope>
    <source>
        <strain evidence="16">OS1</strain>
    </source>
</reference>
<organism evidence="15 16">
    <name type="scientific">Acetomicrobium hydrogeniformans ATCC BAA-1850</name>
    <dbReference type="NCBI Taxonomy" id="592015"/>
    <lineage>
        <taxon>Bacteria</taxon>
        <taxon>Thermotogati</taxon>
        <taxon>Synergistota</taxon>
        <taxon>Synergistia</taxon>
        <taxon>Synergistales</taxon>
        <taxon>Acetomicrobiaceae</taxon>
        <taxon>Acetomicrobium</taxon>
    </lineage>
</organism>
<dbReference type="SUPFAM" id="SSF51246">
    <property type="entry name" value="Rudiment single hybrid motif"/>
    <property type="match status" value="1"/>
</dbReference>
<evidence type="ECO:0000256" key="9">
    <source>
        <dbReference type="ARBA" id="ARBA00038345"/>
    </source>
</evidence>
<name>A0A0T5X7P6_9BACT</name>
<dbReference type="InterPro" id="IPR016185">
    <property type="entry name" value="PreATP-grasp_dom_sf"/>
</dbReference>
<dbReference type="EC" id="6.3.4.13" evidence="4 12"/>
<dbReference type="InterPro" id="IPR037123">
    <property type="entry name" value="PRibGlycinamide_synth_C_sf"/>
</dbReference>
<sequence length="422" mass="45572">MKALILGGGGREHALLYYLKKSKVITEAIAAPGNGGISEMCPLFPLNILDTKEITDLARSQKIDLVVIGPEAPLVAGAADALRHQGILVYGPGKEGARLEGSKAFAKNFMKRQNIPTAPFDVCSDLDEAKKALAKRTPPYVIKADGLAAGKGAFVVGEMKEAEKIASELLVERRLGEAGQTIVVEDFLKGYELTAMAVTNGKSYRMLPLSQDHKRAFDGDEGPNTGGMGAYSPLPQVSKSLINRIEREIIAPTVEGLKAEGRDFIGTIYAGIMVHDGNPYVLEYNVRFGDPEAQVVLPICDVDWGDLFTACCSGTLGEFGEIKAKTTAVGVVMASGGYPGSYEKGFPIEGLERLKDREDILIFHSGTKKAEGKFFTDGGRVLTVVGLADDLRQAREKAYHAVSSITFRDAHYRRDIAWQAFV</sequence>
<dbReference type="InterPro" id="IPR020560">
    <property type="entry name" value="PRibGlycinamide_synth_C-dom"/>
</dbReference>
<dbReference type="Gene3D" id="3.40.50.20">
    <property type="match status" value="1"/>
</dbReference>
<dbReference type="Pfam" id="PF01071">
    <property type="entry name" value="GARS_A"/>
    <property type="match status" value="1"/>
</dbReference>
<evidence type="ECO:0000256" key="2">
    <source>
        <dbReference type="ARBA" id="ARBA00001946"/>
    </source>
</evidence>
<dbReference type="Gene3D" id="3.30.470.20">
    <property type="entry name" value="ATP-grasp fold, B domain"/>
    <property type="match status" value="1"/>
</dbReference>
<evidence type="ECO:0000256" key="12">
    <source>
        <dbReference type="HAMAP-Rule" id="MF_00138"/>
    </source>
</evidence>
<evidence type="ECO:0000256" key="10">
    <source>
        <dbReference type="ARBA" id="ARBA00042242"/>
    </source>
</evidence>
<dbReference type="InterPro" id="IPR020562">
    <property type="entry name" value="PRibGlycinamide_synth_N"/>
</dbReference>
<dbReference type="SMART" id="SM01209">
    <property type="entry name" value="GARS_A"/>
    <property type="match status" value="1"/>
</dbReference>
<dbReference type="InterPro" id="IPR020559">
    <property type="entry name" value="PRibGlycinamide_synth_CS"/>
</dbReference>
<dbReference type="SUPFAM" id="SSF56059">
    <property type="entry name" value="Glutathione synthetase ATP-binding domain-like"/>
    <property type="match status" value="1"/>
</dbReference>
<dbReference type="PANTHER" id="PTHR43472:SF1">
    <property type="entry name" value="PHOSPHORIBOSYLAMINE--GLYCINE LIGASE, CHLOROPLASTIC"/>
    <property type="match status" value="1"/>
</dbReference>
<dbReference type="InterPro" id="IPR013815">
    <property type="entry name" value="ATP_grasp_subdomain_1"/>
</dbReference>
<dbReference type="PROSITE" id="PS50975">
    <property type="entry name" value="ATP_GRASP"/>
    <property type="match status" value="1"/>
</dbReference>
<protein>
    <recommendedName>
        <fullName evidence="4 12">Phosphoribosylamine--glycine ligase</fullName>
        <ecNumber evidence="4 12">6.3.4.13</ecNumber>
    </recommendedName>
    <alternativeName>
        <fullName evidence="12">GARS</fullName>
    </alternativeName>
    <alternativeName>
        <fullName evidence="10 12">Glycinamide ribonucleotide synthetase</fullName>
    </alternativeName>
    <alternativeName>
        <fullName evidence="11 12">Phosphoribosylglycinamide synthetase</fullName>
    </alternativeName>
</protein>
<dbReference type="UniPathway" id="UPA00074">
    <property type="reaction ID" value="UER00125"/>
</dbReference>
<evidence type="ECO:0000313" key="15">
    <source>
        <dbReference type="EMBL" id="KRT34509.1"/>
    </source>
</evidence>
<dbReference type="InterPro" id="IPR000115">
    <property type="entry name" value="PRibGlycinamide_synth"/>
</dbReference>
<dbReference type="GO" id="GO:0046872">
    <property type="term" value="F:metal ion binding"/>
    <property type="evidence" value="ECO:0007669"/>
    <property type="project" value="InterPro"/>
</dbReference>
<evidence type="ECO:0000256" key="1">
    <source>
        <dbReference type="ARBA" id="ARBA00001936"/>
    </source>
</evidence>
<dbReference type="EMBL" id="ACJX03000001">
    <property type="protein sequence ID" value="KRT34509.1"/>
    <property type="molecule type" value="Genomic_DNA"/>
</dbReference>
<evidence type="ECO:0000256" key="7">
    <source>
        <dbReference type="ARBA" id="ARBA00022755"/>
    </source>
</evidence>
<feature type="domain" description="ATP-grasp" evidence="14">
    <location>
        <begin position="107"/>
        <end position="313"/>
    </location>
</feature>
<evidence type="ECO:0000259" key="14">
    <source>
        <dbReference type="PROSITE" id="PS50975"/>
    </source>
</evidence>
<dbReference type="FunFam" id="3.90.600.10:FF:000001">
    <property type="entry name" value="Trifunctional purine biosynthetic protein adenosine-3"/>
    <property type="match status" value="1"/>
</dbReference>
<comment type="pathway">
    <text evidence="3 12">Purine metabolism; IMP biosynthesis via de novo pathway; N(1)-(5-phospho-D-ribosyl)glycinamide from 5-phospho-alpha-D-ribose 1-diphosphate: step 2/2.</text>
</comment>
<evidence type="ECO:0000256" key="4">
    <source>
        <dbReference type="ARBA" id="ARBA00013255"/>
    </source>
</evidence>
<evidence type="ECO:0000313" key="16">
    <source>
        <dbReference type="Proteomes" id="UP000005273"/>
    </source>
</evidence>
<dbReference type="Gene3D" id="3.90.600.10">
    <property type="entry name" value="Phosphoribosylglycinamide synthetase, C-terminal domain"/>
    <property type="match status" value="1"/>
</dbReference>
<keyword evidence="7 12" id="KW-0658">Purine biosynthesis</keyword>
<comment type="catalytic activity">
    <reaction evidence="12">
        <text>5-phospho-beta-D-ribosylamine + glycine + ATP = N(1)-(5-phospho-beta-D-ribosyl)glycinamide + ADP + phosphate + H(+)</text>
        <dbReference type="Rhea" id="RHEA:17453"/>
        <dbReference type="ChEBI" id="CHEBI:15378"/>
        <dbReference type="ChEBI" id="CHEBI:30616"/>
        <dbReference type="ChEBI" id="CHEBI:43474"/>
        <dbReference type="ChEBI" id="CHEBI:57305"/>
        <dbReference type="ChEBI" id="CHEBI:58681"/>
        <dbReference type="ChEBI" id="CHEBI:143788"/>
        <dbReference type="ChEBI" id="CHEBI:456216"/>
        <dbReference type="EC" id="6.3.4.13"/>
    </reaction>
</comment>
<evidence type="ECO:0000256" key="13">
    <source>
        <dbReference type="PROSITE-ProRule" id="PRU00409"/>
    </source>
</evidence>
<dbReference type="Pfam" id="PF02844">
    <property type="entry name" value="GARS_N"/>
    <property type="match status" value="1"/>
</dbReference>
<dbReference type="Pfam" id="PF02843">
    <property type="entry name" value="GARS_C"/>
    <property type="match status" value="1"/>
</dbReference>
<dbReference type="Proteomes" id="UP000005273">
    <property type="component" value="Unassembled WGS sequence"/>
</dbReference>
<dbReference type="GO" id="GO:0004637">
    <property type="term" value="F:phosphoribosylamine-glycine ligase activity"/>
    <property type="evidence" value="ECO:0007669"/>
    <property type="project" value="UniProtKB-UniRule"/>
</dbReference>
<comment type="cofactor">
    <cofactor evidence="2">
        <name>Mg(2+)</name>
        <dbReference type="ChEBI" id="CHEBI:18420"/>
    </cofactor>
</comment>
<dbReference type="Gene3D" id="3.30.1490.20">
    <property type="entry name" value="ATP-grasp fold, A domain"/>
    <property type="match status" value="1"/>
</dbReference>
<evidence type="ECO:0000256" key="6">
    <source>
        <dbReference type="ARBA" id="ARBA00022741"/>
    </source>
</evidence>
<dbReference type="STRING" id="592015.HMPREF1705_03310"/>
<keyword evidence="8 13" id="KW-0067">ATP-binding</keyword>
<dbReference type="NCBIfam" id="TIGR00877">
    <property type="entry name" value="purD"/>
    <property type="match status" value="1"/>
</dbReference>
<dbReference type="PROSITE" id="PS00184">
    <property type="entry name" value="GARS"/>
    <property type="match status" value="1"/>
</dbReference>
<dbReference type="HAMAP" id="MF_00138">
    <property type="entry name" value="GARS"/>
    <property type="match status" value="1"/>
</dbReference>
<accession>A0A0T5X7P6</accession>
<evidence type="ECO:0000256" key="3">
    <source>
        <dbReference type="ARBA" id="ARBA00005174"/>
    </source>
</evidence>
<dbReference type="SUPFAM" id="SSF52440">
    <property type="entry name" value="PreATP-grasp domain"/>
    <property type="match status" value="1"/>
</dbReference>
<keyword evidence="5 12" id="KW-0436">Ligase</keyword>
<dbReference type="InterPro" id="IPR020561">
    <property type="entry name" value="PRibGlycinamid_synth_ATP-grasp"/>
</dbReference>
<evidence type="ECO:0000256" key="5">
    <source>
        <dbReference type="ARBA" id="ARBA00022598"/>
    </source>
</evidence>
<dbReference type="SMART" id="SM01210">
    <property type="entry name" value="GARS_C"/>
    <property type="match status" value="1"/>
</dbReference>
<dbReference type="AlphaFoldDB" id="A0A0T5X7P6"/>
<dbReference type="InterPro" id="IPR011054">
    <property type="entry name" value="Rudment_hybrid_motif"/>
</dbReference>
<keyword evidence="6 13" id="KW-0547">Nucleotide-binding</keyword>
<dbReference type="InterPro" id="IPR011761">
    <property type="entry name" value="ATP-grasp"/>
</dbReference>